<dbReference type="InterPro" id="IPR010989">
    <property type="entry name" value="SNARE"/>
</dbReference>
<evidence type="ECO:0000313" key="14">
    <source>
        <dbReference type="EMBL" id="PLW46868.1"/>
    </source>
</evidence>
<evidence type="ECO:0000313" key="16">
    <source>
        <dbReference type="Proteomes" id="UP000235388"/>
    </source>
</evidence>
<dbReference type="Pfam" id="PF12352">
    <property type="entry name" value="V-SNARE_C"/>
    <property type="match status" value="1"/>
</dbReference>
<dbReference type="Proteomes" id="UP000235392">
    <property type="component" value="Unassembled WGS sequence"/>
</dbReference>
<dbReference type="PANTHER" id="PTHR21230:SF26">
    <property type="entry name" value="VESICLE TRANSPORT THROUGH INTERACTION WITH T-SNARES HOMOLOG 1A"/>
    <property type="match status" value="1"/>
</dbReference>
<evidence type="ECO:0000256" key="9">
    <source>
        <dbReference type="SAM" id="Coils"/>
    </source>
</evidence>
<evidence type="ECO:0000256" key="1">
    <source>
        <dbReference type="ARBA" id="ARBA00004211"/>
    </source>
</evidence>
<dbReference type="GO" id="GO:0031201">
    <property type="term" value="C:SNARE complex"/>
    <property type="evidence" value="ECO:0007669"/>
    <property type="project" value="TreeGrafter"/>
</dbReference>
<protein>
    <recommendedName>
        <fullName evidence="12">t-SNARE coiled-coil homology domain-containing protein</fullName>
    </recommendedName>
</protein>
<feature type="domain" description="T-SNARE coiled-coil homology" evidence="12">
    <location>
        <begin position="131"/>
        <end position="198"/>
    </location>
</feature>
<dbReference type="Proteomes" id="UP000235388">
    <property type="component" value="Unassembled WGS sequence"/>
</dbReference>
<keyword evidence="6 11" id="KW-1133">Transmembrane helix</keyword>
<sequence>MDSIPGLELFNSYEQDFNDLVISIRNALNVDAKNSVGEQRKAVLRKVERDYEEAEEILSQIDVELQSLDRALRPTISQKIKSFKSELAGFKSQIKQAHVQATSSESHSESGYQDDSELASSTKAQQAQRERLLKANYLLESGSERLDSSHRIALETEELGSGILRDLRGQREQIENTRDTLREADGHLDKASNTLNKMIRRMYQQRVISGVIIAVLILLILFILYSKFK</sequence>
<comment type="subcellular location">
    <subcellularLocation>
        <location evidence="1">Membrane</location>
        <topology evidence="1">Single-pass type IV membrane protein</topology>
    </subcellularLocation>
</comment>
<dbReference type="GO" id="GO:0016236">
    <property type="term" value="P:macroautophagy"/>
    <property type="evidence" value="ECO:0007669"/>
    <property type="project" value="TreeGrafter"/>
</dbReference>
<evidence type="ECO:0000256" key="5">
    <source>
        <dbReference type="ARBA" id="ARBA00022927"/>
    </source>
</evidence>
<dbReference type="GO" id="GO:0006896">
    <property type="term" value="P:Golgi to vacuole transport"/>
    <property type="evidence" value="ECO:0007669"/>
    <property type="project" value="TreeGrafter"/>
</dbReference>
<dbReference type="AlphaFoldDB" id="A0A2N5VA34"/>
<dbReference type="GO" id="GO:0012507">
    <property type="term" value="C:ER to Golgi transport vesicle membrane"/>
    <property type="evidence" value="ECO:0007669"/>
    <property type="project" value="TreeGrafter"/>
</dbReference>
<evidence type="ECO:0000313" key="13">
    <source>
        <dbReference type="EMBL" id="PLW10225.1"/>
    </source>
</evidence>
<evidence type="ECO:0000256" key="8">
    <source>
        <dbReference type="ARBA" id="ARBA00023136"/>
    </source>
</evidence>
<comment type="caution">
    <text evidence="14">The sequence shown here is derived from an EMBL/GenBank/DDBJ whole genome shotgun (WGS) entry which is preliminary data.</text>
</comment>
<dbReference type="GO" id="GO:0005789">
    <property type="term" value="C:endoplasmic reticulum membrane"/>
    <property type="evidence" value="ECO:0007669"/>
    <property type="project" value="TreeGrafter"/>
</dbReference>
<dbReference type="GO" id="GO:0005794">
    <property type="term" value="C:Golgi apparatus"/>
    <property type="evidence" value="ECO:0007669"/>
    <property type="project" value="TreeGrafter"/>
</dbReference>
<comment type="similarity">
    <text evidence="2">Belongs to the VTI1 family.</text>
</comment>
<dbReference type="GO" id="GO:0005484">
    <property type="term" value="F:SNAP receptor activity"/>
    <property type="evidence" value="ECO:0007669"/>
    <property type="project" value="TreeGrafter"/>
</dbReference>
<evidence type="ECO:0000256" key="11">
    <source>
        <dbReference type="SAM" id="Phobius"/>
    </source>
</evidence>
<feature type="coiled-coil region" evidence="9">
    <location>
        <begin position="44"/>
        <end position="71"/>
    </location>
</feature>
<feature type="transmembrane region" description="Helical" evidence="11">
    <location>
        <begin position="207"/>
        <end position="225"/>
    </location>
</feature>
<feature type="compositionally biased region" description="Polar residues" evidence="10">
    <location>
        <begin position="98"/>
        <end position="111"/>
    </location>
</feature>
<proteinExistence type="inferred from homology"/>
<dbReference type="SUPFAM" id="SSF58038">
    <property type="entry name" value="SNARE fusion complex"/>
    <property type="match status" value="1"/>
</dbReference>
<reference evidence="16 17" key="1">
    <citation type="submission" date="2017-11" db="EMBL/GenBank/DDBJ databases">
        <title>De novo assembly and phasing of dikaryotic genomes from two isolates of Puccinia coronata f. sp. avenae, the causal agent of oat crown rust.</title>
        <authorList>
            <person name="Miller M.E."/>
            <person name="Zhang Y."/>
            <person name="Omidvar V."/>
            <person name="Sperschneider J."/>
            <person name="Schwessinger B."/>
            <person name="Raley C."/>
            <person name="Palmer J.M."/>
            <person name="Garnica D."/>
            <person name="Upadhyaya N."/>
            <person name="Rathjen J."/>
            <person name="Taylor J.M."/>
            <person name="Park R.F."/>
            <person name="Dodds P.N."/>
            <person name="Hirsch C.D."/>
            <person name="Kianian S.F."/>
            <person name="Figueroa M."/>
        </authorList>
    </citation>
    <scope>NUCLEOTIDE SEQUENCE [LARGE SCALE GENOMIC DNA]</scope>
    <source>
        <strain evidence="14">12NC29</strain>
        <strain evidence="15">12SD80</strain>
    </source>
</reference>
<dbReference type="SUPFAM" id="SSF47661">
    <property type="entry name" value="t-snare proteins"/>
    <property type="match status" value="1"/>
</dbReference>
<dbReference type="GO" id="GO:0000149">
    <property type="term" value="F:SNARE binding"/>
    <property type="evidence" value="ECO:0007669"/>
    <property type="project" value="TreeGrafter"/>
</dbReference>
<evidence type="ECO:0000256" key="6">
    <source>
        <dbReference type="ARBA" id="ARBA00022989"/>
    </source>
</evidence>
<dbReference type="EMBL" id="PGCJ01001069">
    <property type="protein sequence ID" value="PLW10225.1"/>
    <property type="molecule type" value="Genomic_DNA"/>
</dbReference>
<keyword evidence="4 11" id="KW-0812">Transmembrane</keyword>
<dbReference type="FunFam" id="1.20.5.110:FF:000002">
    <property type="entry name" value="Vesicle transport through interaction with t-SNAREsB"/>
    <property type="match status" value="1"/>
</dbReference>
<dbReference type="GO" id="GO:0042147">
    <property type="term" value="P:retrograde transport, endosome to Golgi"/>
    <property type="evidence" value="ECO:0007669"/>
    <property type="project" value="TreeGrafter"/>
</dbReference>
<keyword evidence="3" id="KW-0813">Transport</keyword>
<dbReference type="GO" id="GO:0031902">
    <property type="term" value="C:late endosome membrane"/>
    <property type="evidence" value="ECO:0007669"/>
    <property type="project" value="TreeGrafter"/>
</dbReference>
<evidence type="ECO:0000313" key="15">
    <source>
        <dbReference type="EMBL" id="PLW47471.1"/>
    </source>
</evidence>
<dbReference type="GO" id="GO:0006886">
    <property type="term" value="P:intracellular protein transport"/>
    <property type="evidence" value="ECO:0007669"/>
    <property type="project" value="InterPro"/>
</dbReference>
<organism evidence="14 16">
    <name type="scientific">Puccinia coronata f. sp. avenae</name>
    <dbReference type="NCBI Taxonomy" id="200324"/>
    <lineage>
        <taxon>Eukaryota</taxon>
        <taxon>Fungi</taxon>
        <taxon>Dikarya</taxon>
        <taxon>Basidiomycota</taxon>
        <taxon>Pucciniomycotina</taxon>
        <taxon>Pucciniomycetes</taxon>
        <taxon>Pucciniales</taxon>
        <taxon>Pucciniaceae</taxon>
        <taxon>Puccinia</taxon>
    </lineage>
</organism>
<evidence type="ECO:0000313" key="17">
    <source>
        <dbReference type="Proteomes" id="UP000235392"/>
    </source>
</evidence>
<feature type="region of interest" description="Disordered" evidence="10">
    <location>
        <begin position="98"/>
        <end position="125"/>
    </location>
</feature>
<evidence type="ECO:0000256" key="7">
    <source>
        <dbReference type="ARBA" id="ARBA00023054"/>
    </source>
</evidence>
<dbReference type="GO" id="GO:0005829">
    <property type="term" value="C:cytosol"/>
    <property type="evidence" value="ECO:0007669"/>
    <property type="project" value="GOC"/>
</dbReference>
<keyword evidence="8 11" id="KW-0472">Membrane</keyword>
<dbReference type="InterPro" id="IPR007705">
    <property type="entry name" value="Vesicle_trsprt_v-SNARE_N"/>
</dbReference>
<dbReference type="CDD" id="cd15862">
    <property type="entry name" value="SNARE_Vti1"/>
    <property type="match status" value="1"/>
</dbReference>
<keyword evidence="7 9" id="KW-0175">Coiled coil</keyword>
<dbReference type="Gene3D" id="1.20.58.400">
    <property type="entry name" value="t-snare proteins"/>
    <property type="match status" value="1"/>
</dbReference>
<evidence type="ECO:0000256" key="10">
    <source>
        <dbReference type="SAM" id="MobiDB-lite"/>
    </source>
</evidence>
<dbReference type="Pfam" id="PF05008">
    <property type="entry name" value="V-SNARE"/>
    <property type="match status" value="1"/>
</dbReference>
<dbReference type="EMBL" id="PGCJ01000115">
    <property type="protein sequence ID" value="PLW46868.1"/>
    <property type="molecule type" value="Genomic_DNA"/>
</dbReference>
<dbReference type="SMART" id="SM00397">
    <property type="entry name" value="t_SNARE"/>
    <property type="match status" value="1"/>
</dbReference>
<dbReference type="InterPro" id="IPR000727">
    <property type="entry name" value="T_SNARE_dom"/>
</dbReference>
<evidence type="ECO:0000256" key="4">
    <source>
        <dbReference type="ARBA" id="ARBA00022692"/>
    </source>
</evidence>
<evidence type="ECO:0000259" key="12">
    <source>
        <dbReference type="SMART" id="SM00397"/>
    </source>
</evidence>
<keyword evidence="5" id="KW-0653">Protein transport</keyword>
<evidence type="ECO:0000256" key="3">
    <source>
        <dbReference type="ARBA" id="ARBA00022448"/>
    </source>
</evidence>
<dbReference type="GO" id="GO:0048280">
    <property type="term" value="P:vesicle fusion with Golgi apparatus"/>
    <property type="evidence" value="ECO:0007669"/>
    <property type="project" value="TreeGrafter"/>
</dbReference>
<name>A0A2N5VA34_9BASI</name>
<accession>A0A2N5VA34</accession>
<dbReference type="EMBL" id="PGCI01000031">
    <property type="protein sequence ID" value="PLW47471.1"/>
    <property type="molecule type" value="Genomic_DNA"/>
</dbReference>
<gene>
    <name evidence="14" type="ORF">PCANC_06603</name>
    <name evidence="13" type="ORF">PCANC_19943</name>
    <name evidence="15" type="ORF">PCASD_04381</name>
</gene>
<evidence type="ECO:0000256" key="2">
    <source>
        <dbReference type="ARBA" id="ARBA00006108"/>
    </source>
</evidence>
<keyword evidence="16" id="KW-1185">Reference proteome</keyword>
<dbReference type="STRING" id="200324.A0A2N5VA34"/>
<dbReference type="GO" id="GO:0006891">
    <property type="term" value="P:intra-Golgi vesicle-mediated transport"/>
    <property type="evidence" value="ECO:0007669"/>
    <property type="project" value="TreeGrafter"/>
</dbReference>
<dbReference type="PANTHER" id="PTHR21230">
    <property type="entry name" value="VESICLE TRANSPORT V-SNARE PROTEIN VTI1-RELATED"/>
    <property type="match status" value="1"/>
</dbReference>
<dbReference type="Gene3D" id="1.20.5.110">
    <property type="match status" value="1"/>
</dbReference>
<dbReference type="OrthoDB" id="430637at2759"/>
<dbReference type="InterPro" id="IPR038407">
    <property type="entry name" value="v-SNARE_N_sf"/>
</dbReference>